<sequence>MINERAGDDGELEPRYDEEEGKEERRGNFQRVSLFKNTSASRVTRAFLPSLRLRRRGEGKLVCQKRRESGGERSSH</sequence>
<dbReference type="Proteomes" id="UP000324222">
    <property type="component" value="Unassembled WGS sequence"/>
</dbReference>
<dbReference type="EMBL" id="VSRR010021007">
    <property type="protein sequence ID" value="MPC63586.1"/>
    <property type="molecule type" value="Genomic_DNA"/>
</dbReference>
<keyword evidence="3" id="KW-1185">Reference proteome</keyword>
<comment type="caution">
    <text evidence="2">The sequence shown here is derived from an EMBL/GenBank/DDBJ whole genome shotgun (WGS) entry which is preliminary data.</text>
</comment>
<proteinExistence type="predicted"/>
<feature type="region of interest" description="Disordered" evidence="1">
    <location>
        <begin position="1"/>
        <end position="30"/>
    </location>
</feature>
<accession>A0A5B7H161</accession>
<dbReference type="AlphaFoldDB" id="A0A5B7H161"/>
<name>A0A5B7H161_PORTR</name>
<protein>
    <submittedName>
        <fullName evidence="2">Uncharacterized protein</fullName>
    </submittedName>
</protein>
<evidence type="ECO:0000256" key="1">
    <source>
        <dbReference type="SAM" id="MobiDB-lite"/>
    </source>
</evidence>
<organism evidence="2 3">
    <name type="scientific">Portunus trituberculatus</name>
    <name type="common">Swimming crab</name>
    <name type="synonym">Neptunus trituberculatus</name>
    <dbReference type="NCBI Taxonomy" id="210409"/>
    <lineage>
        <taxon>Eukaryota</taxon>
        <taxon>Metazoa</taxon>
        <taxon>Ecdysozoa</taxon>
        <taxon>Arthropoda</taxon>
        <taxon>Crustacea</taxon>
        <taxon>Multicrustacea</taxon>
        <taxon>Malacostraca</taxon>
        <taxon>Eumalacostraca</taxon>
        <taxon>Eucarida</taxon>
        <taxon>Decapoda</taxon>
        <taxon>Pleocyemata</taxon>
        <taxon>Brachyura</taxon>
        <taxon>Eubrachyura</taxon>
        <taxon>Portunoidea</taxon>
        <taxon>Portunidae</taxon>
        <taxon>Portuninae</taxon>
        <taxon>Portunus</taxon>
    </lineage>
</organism>
<reference evidence="2 3" key="1">
    <citation type="submission" date="2019-05" db="EMBL/GenBank/DDBJ databases">
        <title>Another draft genome of Portunus trituberculatus and its Hox gene families provides insights of decapod evolution.</title>
        <authorList>
            <person name="Jeong J.-H."/>
            <person name="Song I."/>
            <person name="Kim S."/>
            <person name="Choi T."/>
            <person name="Kim D."/>
            <person name="Ryu S."/>
            <person name="Kim W."/>
        </authorList>
    </citation>
    <scope>NUCLEOTIDE SEQUENCE [LARGE SCALE GENOMIC DNA]</scope>
    <source>
        <tissue evidence="2">Muscle</tissue>
    </source>
</reference>
<evidence type="ECO:0000313" key="3">
    <source>
        <dbReference type="Proteomes" id="UP000324222"/>
    </source>
</evidence>
<feature type="compositionally biased region" description="Basic and acidic residues" evidence="1">
    <location>
        <begin position="1"/>
        <end position="15"/>
    </location>
</feature>
<gene>
    <name evidence="2" type="ORF">E2C01_057685</name>
</gene>
<evidence type="ECO:0000313" key="2">
    <source>
        <dbReference type="EMBL" id="MPC63586.1"/>
    </source>
</evidence>